<comment type="caution">
    <text evidence="1">The sequence shown here is derived from an EMBL/GenBank/DDBJ whole genome shotgun (WGS) entry which is preliminary data.</text>
</comment>
<evidence type="ECO:0008006" key="3">
    <source>
        <dbReference type="Google" id="ProtNLM"/>
    </source>
</evidence>
<name>A0AAW3MR04_9BURK</name>
<accession>A0AAW3MR04</accession>
<dbReference type="Proteomes" id="UP000056453">
    <property type="component" value="Unassembled WGS sequence"/>
</dbReference>
<reference evidence="1 2" key="1">
    <citation type="submission" date="2015-11" db="EMBL/GenBank/DDBJ databases">
        <title>Expanding the genomic diversity of Burkholderia species for the development of highly accurate diagnostics.</title>
        <authorList>
            <person name="Sahl J."/>
            <person name="Keim P."/>
            <person name="Wagner D."/>
        </authorList>
    </citation>
    <scope>NUCLEOTIDE SEQUENCE [LARGE SCALE GENOMIC DNA]</scope>
    <source>
        <strain evidence="1 2">MSMB1808WGS</strain>
    </source>
</reference>
<dbReference type="AlphaFoldDB" id="A0AAW3MR04"/>
<evidence type="ECO:0000313" key="2">
    <source>
        <dbReference type="Proteomes" id="UP000056453"/>
    </source>
</evidence>
<protein>
    <recommendedName>
        <fullName evidence="3">AP2 domain-containing protein</fullName>
    </recommendedName>
</protein>
<dbReference type="EMBL" id="LPBJ01000047">
    <property type="protein sequence ID" value="KVP97999.1"/>
    <property type="molecule type" value="Genomic_DNA"/>
</dbReference>
<keyword evidence="2" id="KW-1185">Reference proteome</keyword>
<gene>
    <name evidence="1" type="ORF">WJ96_05355</name>
</gene>
<proteinExistence type="predicted"/>
<evidence type="ECO:0000313" key="1">
    <source>
        <dbReference type="EMBL" id="KVP97999.1"/>
    </source>
</evidence>
<sequence length="180" mass="19992">MDNNMNDLPQIEFDGKLVQPKNGKYACPFRCHTRGYRAPTWKTEQGFRKHMENCSCSPSAHLRKTAQAAQKGLDDAQRSALAAEALGLHLGDEVFYTGYHVTAPTHVQRGTRRVWVRYEEVRSYFGAAVRIESFSWLGSLVLNGSIPAGNLCGSLAEAKAKAEQAQKDHQAHLDFSAAVR</sequence>
<organism evidence="1 2">
    <name type="scientific">Burkholderia ubonensis</name>
    <dbReference type="NCBI Taxonomy" id="101571"/>
    <lineage>
        <taxon>Bacteria</taxon>
        <taxon>Pseudomonadati</taxon>
        <taxon>Pseudomonadota</taxon>
        <taxon>Betaproteobacteria</taxon>
        <taxon>Burkholderiales</taxon>
        <taxon>Burkholderiaceae</taxon>
        <taxon>Burkholderia</taxon>
        <taxon>Burkholderia cepacia complex</taxon>
    </lineage>
</organism>